<proteinExistence type="predicted"/>
<sequence length="257" mass="27911">MRRNAGPDPMSIRSSRWLPFALLCLLCAVSLDAMAAPDKNFIVRSFVDSFSPFPLPAAVMQAAKTLFWSLAVMSLVWSMAHVLMGRGDFSDLFFELIRFVIATGFFYWLLASASDPTGQGLIQRILESLGIIGGKIASADPVLREPADHFGNLGIHFFANVMSHTESMRTGDAIATWGMALGVLLCITLVAAQAALLMLMAWALGYVGIFLLGFGASRWTSQIAVNYYKHVIAVGAAILVLIVLMSIGYRFLAALEP</sequence>
<keyword evidence="8" id="KW-1185">Reference proteome</keyword>
<feature type="transmembrane region" description="Helical" evidence="5">
    <location>
        <begin position="92"/>
        <end position="110"/>
    </location>
</feature>
<gene>
    <name evidence="7" type="ORF">EZM97_25340</name>
</gene>
<dbReference type="Pfam" id="PF04610">
    <property type="entry name" value="TrbL"/>
    <property type="match status" value="1"/>
</dbReference>
<keyword evidence="3 5" id="KW-1133">Transmembrane helix</keyword>
<comment type="caution">
    <text evidence="7">The sequence shown here is derived from an EMBL/GenBank/DDBJ whole genome shotgun (WGS) entry which is preliminary data.</text>
</comment>
<keyword evidence="2 5" id="KW-0812">Transmembrane</keyword>
<feature type="transmembrane region" description="Helical" evidence="5">
    <location>
        <begin position="59"/>
        <end position="80"/>
    </location>
</feature>
<evidence type="ECO:0000256" key="2">
    <source>
        <dbReference type="ARBA" id="ARBA00022692"/>
    </source>
</evidence>
<dbReference type="Proteomes" id="UP000291822">
    <property type="component" value="Unassembled WGS sequence"/>
</dbReference>
<evidence type="ECO:0000256" key="3">
    <source>
        <dbReference type="ARBA" id="ARBA00022989"/>
    </source>
</evidence>
<dbReference type="GO" id="GO:0030255">
    <property type="term" value="P:protein secretion by the type IV secretion system"/>
    <property type="evidence" value="ECO:0007669"/>
    <property type="project" value="InterPro"/>
</dbReference>
<feature type="transmembrane region" description="Helical" evidence="5">
    <location>
        <begin position="199"/>
        <end position="219"/>
    </location>
</feature>
<evidence type="ECO:0008006" key="9">
    <source>
        <dbReference type="Google" id="ProtNLM"/>
    </source>
</evidence>
<reference evidence="7 8" key="1">
    <citation type="submission" date="2019-02" db="EMBL/GenBank/DDBJ databases">
        <title>Dyella amyloliquefaciens sp. nov., isolated from forest soil.</title>
        <authorList>
            <person name="Gao Z.-H."/>
            <person name="Qiu L.-H."/>
        </authorList>
    </citation>
    <scope>NUCLEOTIDE SEQUENCE [LARGE SCALE GENOMIC DNA]</scope>
    <source>
        <strain evidence="7 8">KACC 12747</strain>
    </source>
</reference>
<evidence type="ECO:0000313" key="7">
    <source>
        <dbReference type="EMBL" id="TCI07993.1"/>
    </source>
</evidence>
<dbReference type="InterPro" id="IPR007688">
    <property type="entry name" value="Conjugal_tfr_TrbL/VirB6"/>
</dbReference>
<keyword evidence="6" id="KW-0732">Signal</keyword>
<evidence type="ECO:0000313" key="8">
    <source>
        <dbReference type="Proteomes" id="UP000291822"/>
    </source>
</evidence>
<evidence type="ECO:0000256" key="5">
    <source>
        <dbReference type="SAM" id="Phobius"/>
    </source>
</evidence>
<feature type="chain" id="PRO_5020740937" description="P-type conjugative transfer protein TrbL" evidence="6">
    <location>
        <begin position="36"/>
        <end position="257"/>
    </location>
</feature>
<dbReference type="GO" id="GO:0016020">
    <property type="term" value="C:membrane"/>
    <property type="evidence" value="ECO:0007669"/>
    <property type="project" value="UniProtKB-SubCell"/>
</dbReference>
<organism evidence="7 8">
    <name type="scientific">Dyella soli</name>
    <dbReference type="NCBI Taxonomy" id="522319"/>
    <lineage>
        <taxon>Bacteria</taxon>
        <taxon>Pseudomonadati</taxon>
        <taxon>Pseudomonadota</taxon>
        <taxon>Gammaproteobacteria</taxon>
        <taxon>Lysobacterales</taxon>
        <taxon>Rhodanobacteraceae</taxon>
        <taxon>Dyella</taxon>
    </lineage>
</organism>
<feature type="transmembrane region" description="Helical" evidence="5">
    <location>
        <begin position="174"/>
        <end position="192"/>
    </location>
</feature>
<accession>A0A4R0YQ92</accession>
<protein>
    <recommendedName>
        <fullName evidence="9">P-type conjugative transfer protein TrbL</fullName>
    </recommendedName>
</protein>
<feature type="transmembrane region" description="Helical" evidence="5">
    <location>
        <begin position="231"/>
        <end position="252"/>
    </location>
</feature>
<name>A0A4R0YQ92_9GAMM</name>
<evidence type="ECO:0000256" key="6">
    <source>
        <dbReference type="SAM" id="SignalP"/>
    </source>
</evidence>
<feature type="signal peptide" evidence="6">
    <location>
        <begin position="1"/>
        <end position="35"/>
    </location>
</feature>
<dbReference type="AlphaFoldDB" id="A0A4R0YQ92"/>
<evidence type="ECO:0000256" key="4">
    <source>
        <dbReference type="ARBA" id="ARBA00023136"/>
    </source>
</evidence>
<comment type="subcellular location">
    <subcellularLocation>
        <location evidence="1">Membrane</location>
        <topology evidence="1">Multi-pass membrane protein</topology>
    </subcellularLocation>
</comment>
<evidence type="ECO:0000256" key="1">
    <source>
        <dbReference type="ARBA" id="ARBA00004141"/>
    </source>
</evidence>
<keyword evidence="4 5" id="KW-0472">Membrane</keyword>
<dbReference type="EMBL" id="SJTG01000004">
    <property type="protein sequence ID" value="TCI07993.1"/>
    <property type="molecule type" value="Genomic_DNA"/>
</dbReference>